<proteinExistence type="predicted"/>
<feature type="region of interest" description="Disordered" evidence="1">
    <location>
        <begin position="49"/>
        <end position="77"/>
    </location>
</feature>
<keyword evidence="3" id="KW-1185">Reference proteome</keyword>
<dbReference type="EMBL" id="JAJSOF020000009">
    <property type="protein sequence ID" value="KAJ4446904.1"/>
    <property type="molecule type" value="Genomic_DNA"/>
</dbReference>
<evidence type="ECO:0000313" key="3">
    <source>
        <dbReference type="Proteomes" id="UP001148838"/>
    </source>
</evidence>
<reference evidence="2 3" key="1">
    <citation type="journal article" date="2022" name="Allergy">
        <title>Genome assembly and annotation of Periplaneta americana reveal a comprehensive cockroach allergen profile.</title>
        <authorList>
            <person name="Wang L."/>
            <person name="Xiong Q."/>
            <person name="Saelim N."/>
            <person name="Wang L."/>
            <person name="Nong W."/>
            <person name="Wan A.T."/>
            <person name="Shi M."/>
            <person name="Liu X."/>
            <person name="Cao Q."/>
            <person name="Hui J.H.L."/>
            <person name="Sookrung N."/>
            <person name="Leung T.F."/>
            <person name="Tungtrongchitr A."/>
            <person name="Tsui S.K.W."/>
        </authorList>
    </citation>
    <scope>NUCLEOTIDE SEQUENCE [LARGE SCALE GENOMIC DNA]</scope>
    <source>
        <strain evidence="2">PWHHKU_190912</strain>
    </source>
</reference>
<evidence type="ECO:0000313" key="2">
    <source>
        <dbReference type="EMBL" id="KAJ4446904.1"/>
    </source>
</evidence>
<name>A0ABQ8TJW1_PERAM</name>
<protein>
    <submittedName>
        <fullName evidence="2">Uncharacterized protein</fullName>
    </submittedName>
</protein>
<feature type="compositionally biased region" description="Basic and acidic residues" evidence="1">
    <location>
        <begin position="49"/>
        <end position="60"/>
    </location>
</feature>
<organism evidence="2 3">
    <name type="scientific">Periplaneta americana</name>
    <name type="common">American cockroach</name>
    <name type="synonym">Blatta americana</name>
    <dbReference type="NCBI Taxonomy" id="6978"/>
    <lineage>
        <taxon>Eukaryota</taxon>
        <taxon>Metazoa</taxon>
        <taxon>Ecdysozoa</taxon>
        <taxon>Arthropoda</taxon>
        <taxon>Hexapoda</taxon>
        <taxon>Insecta</taxon>
        <taxon>Pterygota</taxon>
        <taxon>Neoptera</taxon>
        <taxon>Polyneoptera</taxon>
        <taxon>Dictyoptera</taxon>
        <taxon>Blattodea</taxon>
        <taxon>Blattoidea</taxon>
        <taxon>Blattidae</taxon>
        <taxon>Blattinae</taxon>
        <taxon>Periplaneta</taxon>
    </lineage>
</organism>
<dbReference type="Proteomes" id="UP001148838">
    <property type="component" value="Unassembled WGS sequence"/>
</dbReference>
<comment type="caution">
    <text evidence="2">The sequence shown here is derived from an EMBL/GenBank/DDBJ whole genome shotgun (WGS) entry which is preliminary data.</text>
</comment>
<accession>A0ABQ8TJW1</accession>
<gene>
    <name evidence="2" type="ORF">ANN_13605</name>
</gene>
<sequence>MPCPSQTSGFDVPNYVRYEMSGLRHPIFTAEELVASCCDYSKPHTVRLKRGDEGERDGQHAQEAPQGGELRRGVAGHPRQGGACAHLGAAAVVERGLYAAGRHGALVLHGDLGAQVHRVLNCNTKNNQLGLRHMCCDKSHSKHQASRRLRTDDSFPIESKRGRVHPNVSESSRSFPWQALLAFTLQGAPQAQTCTICRIQIERMTHAALTVNDGNTILNRQPQ</sequence>
<evidence type="ECO:0000256" key="1">
    <source>
        <dbReference type="SAM" id="MobiDB-lite"/>
    </source>
</evidence>